<evidence type="ECO:0000313" key="1">
    <source>
        <dbReference type="EMBL" id="MPL90658.1"/>
    </source>
</evidence>
<comment type="caution">
    <text evidence="1">The sequence shown here is derived from an EMBL/GenBank/DDBJ whole genome shotgun (WGS) entry which is preliminary data.</text>
</comment>
<dbReference type="EMBL" id="VSSQ01000310">
    <property type="protein sequence ID" value="MPL90658.1"/>
    <property type="molecule type" value="Genomic_DNA"/>
</dbReference>
<organism evidence="1">
    <name type="scientific">bioreactor metagenome</name>
    <dbReference type="NCBI Taxonomy" id="1076179"/>
    <lineage>
        <taxon>unclassified sequences</taxon>
        <taxon>metagenomes</taxon>
        <taxon>ecological metagenomes</taxon>
    </lineage>
</organism>
<dbReference type="AlphaFoldDB" id="A0A644VH49"/>
<protein>
    <submittedName>
        <fullName evidence="1">Uncharacterized protein</fullName>
    </submittedName>
</protein>
<name>A0A644VH49_9ZZZZ</name>
<proteinExistence type="predicted"/>
<accession>A0A644VH49</accession>
<sequence>MFFETAYSVYSIATVALGAHIYNNQITDAEESFFHSRQIKHEMINYLYTCPREGDRDASHSCL</sequence>
<reference evidence="1" key="1">
    <citation type="submission" date="2019-08" db="EMBL/GenBank/DDBJ databases">
        <authorList>
            <person name="Kucharzyk K."/>
            <person name="Murdoch R.W."/>
            <person name="Higgins S."/>
            <person name="Loffler F."/>
        </authorList>
    </citation>
    <scope>NUCLEOTIDE SEQUENCE</scope>
</reference>
<gene>
    <name evidence="1" type="ORF">SDC9_36712</name>
</gene>